<evidence type="ECO:0008006" key="3">
    <source>
        <dbReference type="Google" id="ProtNLM"/>
    </source>
</evidence>
<gene>
    <name evidence="1" type="ORF">EDD80_12013</name>
</gene>
<sequence>MTEIKDKPSKKYFFIDESGDPLFYGHRKKLLISTEGFQPYLIIGMIETSNRKALRKAVVDFMENIKTDVMYNSIPSVIDKRGWYVHARGDHPEIRAKFFELLRSLDGFKAHLVIAKKELTIFNRKYNNNSTEFYFDVLHHLLNGKLNSMHCHHWLYLSQRGNNNLRHFEKAVNKALEAGKAKNTNSCTYQLELVPSNEMPELSIIDYMIWAVQRKLLKGESRYYDALKHKYEEIIDLYSK</sequence>
<accession>A0A4R3KL22</accession>
<name>A0A4R3KL22_9SPHI</name>
<keyword evidence="2" id="KW-1185">Reference proteome</keyword>
<comment type="caution">
    <text evidence="1">The sequence shown here is derived from an EMBL/GenBank/DDBJ whole genome shotgun (WGS) entry which is preliminary data.</text>
</comment>
<reference evidence="1 2" key="1">
    <citation type="submission" date="2019-03" db="EMBL/GenBank/DDBJ databases">
        <title>Genomic Encyclopedia of Type Strains, Phase IV (KMG-IV): sequencing the most valuable type-strain genomes for metagenomic binning, comparative biology and taxonomic classification.</title>
        <authorList>
            <person name="Goeker M."/>
        </authorList>
    </citation>
    <scope>NUCLEOTIDE SEQUENCE [LARGE SCALE GENOMIC DNA]</scope>
    <source>
        <strain evidence="1 2">DSM 21100</strain>
    </source>
</reference>
<evidence type="ECO:0000313" key="2">
    <source>
        <dbReference type="Proteomes" id="UP000295807"/>
    </source>
</evidence>
<dbReference type="AlphaFoldDB" id="A0A4R3KL22"/>
<dbReference type="RefSeq" id="WP_132130704.1">
    <property type="nucleotide sequence ID" value="NZ_CP042432.1"/>
</dbReference>
<dbReference type="Proteomes" id="UP000295807">
    <property type="component" value="Unassembled WGS sequence"/>
</dbReference>
<dbReference type="EMBL" id="SMAD01000020">
    <property type="protein sequence ID" value="TCS84647.1"/>
    <property type="molecule type" value="Genomic_DNA"/>
</dbReference>
<dbReference type="OrthoDB" id="277376at2"/>
<evidence type="ECO:0000313" key="1">
    <source>
        <dbReference type="EMBL" id="TCS84647.1"/>
    </source>
</evidence>
<protein>
    <recommendedName>
        <fullName evidence="3">DUF3800 domain-containing protein</fullName>
    </recommendedName>
</protein>
<proteinExistence type="predicted"/>
<organism evidence="1 2">
    <name type="scientific">Anseongella ginsenosidimutans</name>
    <dbReference type="NCBI Taxonomy" id="496056"/>
    <lineage>
        <taxon>Bacteria</taxon>
        <taxon>Pseudomonadati</taxon>
        <taxon>Bacteroidota</taxon>
        <taxon>Sphingobacteriia</taxon>
        <taxon>Sphingobacteriales</taxon>
        <taxon>Sphingobacteriaceae</taxon>
        <taxon>Anseongella</taxon>
    </lineage>
</organism>